<name>A0A329RWH7_9STRA</name>
<sequence>MVDLVQRPLDALRRVMGVCIHIDDDELPNAV</sequence>
<accession>A0A329RWH7</accession>
<dbReference type="AlphaFoldDB" id="A0A329RWH7"/>
<evidence type="ECO:0000313" key="4">
    <source>
        <dbReference type="EMBL" id="KAG2972093.1"/>
    </source>
</evidence>
<evidence type="ECO:0000313" key="6">
    <source>
        <dbReference type="EMBL" id="RAW28891.1"/>
    </source>
</evidence>
<dbReference type="EMBL" id="RCMK01000621">
    <property type="protein sequence ID" value="KAG2918725.1"/>
    <property type="molecule type" value="Genomic_DNA"/>
</dbReference>
<evidence type="ECO:0000313" key="2">
    <source>
        <dbReference type="EMBL" id="KAG2906623.1"/>
    </source>
</evidence>
<evidence type="ECO:0000313" key="1">
    <source>
        <dbReference type="EMBL" id="KAG2856497.1"/>
    </source>
</evidence>
<dbReference type="Proteomes" id="UP000697107">
    <property type="component" value="Unassembled WGS sequence"/>
</dbReference>
<keyword evidence="7" id="KW-1185">Reference proteome</keyword>
<reference evidence="6 7" key="1">
    <citation type="submission" date="2018-01" db="EMBL/GenBank/DDBJ databases">
        <title>Draft genome of the strawberry crown rot pathogen Phytophthora cactorum.</title>
        <authorList>
            <person name="Armitage A.D."/>
            <person name="Lysoe E."/>
            <person name="Nellist C.F."/>
            <person name="Harrison R.J."/>
            <person name="Brurberg M.B."/>
        </authorList>
    </citation>
    <scope>NUCLEOTIDE SEQUENCE [LARGE SCALE GENOMIC DNA]</scope>
    <source>
        <strain evidence="6 7">10300</strain>
    </source>
</reference>
<dbReference type="Proteomes" id="UP000735874">
    <property type="component" value="Unassembled WGS sequence"/>
</dbReference>
<dbReference type="EMBL" id="RCMI01000534">
    <property type="protein sequence ID" value="KAG2906623.1"/>
    <property type="molecule type" value="Genomic_DNA"/>
</dbReference>
<dbReference type="VEuPathDB" id="FungiDB:PC110_g14750"/>
<gene>
    <name evidence="6" type="ORF">PC110_g14750</name>
    <name evidence="1" type="ORF">PC113_g11504</name>
    <name evidence="2" type="ORF">PC115_g14223</name>
    <name evidence="3" type="ORF">PC117_g16983</name>
    <name evidence="4" type="ORF">PC118_g15884</name>
    <name evidence="5" type="ORF">PC129_g13067</name>
</gene>
<dbReference type="EMBL" id="RCMG01000329">
    <property type="protein sequence ID" value="KAG2856497.1"/>
    <property type="molecule type" value="Genomic_DNA"/>
</dbReference>
<organism evidence="6 7">
    <name type="scientific">Phytophthora cactorum</name>
    <dbReference type="NCBI Taxonomy" id="29920"/>
    <lineage>
        <taxon>Eukaryota</taxon>
        <taxon>Sar</taxon>
        <taxon>Stramenopiles</taxon>
        <taxon>Oomycota</taxon>
        <taxon>Peronosporomycetes</taxon>
        <taxon>Peronosporales</taxon>
        <taxon>Peronosporaceae</taxon>
        <taxon>Phytophthora</taxon>
    </lineage>
</organism>
<comment type="caution">
    <text evidence="6">The sequence shown here is derived from an EMBL/GenBank/DDBJ whole genome shotgun (WGS) entry which is preliminary data.</text>
</comment>
<dbReference type="EMBL" id="RCML01000634">
    <property type="protein sequence ID" value="KAG2972093.1"/>
    <property type="molecule type" value="Genomic_DNA"/>
</dbReference>
<dbReference type="Proteomes" id="UP000251314">
    <property type="component" value="Unassembled WGS sequence"/>
</dbReference>
<dbReference type="EMBL" id="RCMV01000512">
    <property type="protein sequence ID" value="KAG3216060.1"/>
    <property type="molecule type" value="Genomic_DNA"/>
</dbReference>
<reference evidence="1" key="2">
    <citation type="submission" date="2018-10" db="EMBL/GenBank/DDBJ databases">
        <title>Effector identification in a new, highly contiguous assembly of the strawberry crown rot pathogen Phytophthora cactorum.</title>
        <authorList>
            <person name="Armitage A.D."/>
            <person name="Nellist C.F."/>
            <person name="Bates H."/>
            <person name="Vickerstaff R.J."/>
            <person name="Harrison R.J."/>
        </authorList>
    </citation>
    <scope>NUCLEOTIDE SEQUENCE</scope>
    <source>
        <strain evidence="1">15-7</strain>
        <strain evidence="2">4032</strain>
        <strain evidence="3">4040</strain>
        <strain evidence="4">P415</strain>
        <strain evidence="5">P421</strain>
    </source>
</reference>
<protein>
    <submittedName>
        <fullName evidence="6">Uncharacterized protein</fullName>
    </submittedName>
</protein>
<dbReference type="Proteomes" id="UP000760860">
    <property type="component" value="Unassembled WGS sequence"/>
</dbReference>
<evidence type="ECO:0000313" key="3">
    <source>
        <dbReference type="EMBL" id="KAG2918725.1"/>
    </source>
</evidence>
<proteinExistence type="predicted"/>
<dbReference type="Proteomes" id="UP000774804">
    <property type="component" value="Unassembled WGS sequence"/>
</dbReference>
<evidence type="ECO:0000313" key="5">
    <source>
        <dbReference type="EMBL" id="KAG3216060.1"/>
    </source>
</evidence>
<evidence type="ECO:0000313" key="7">
    <source>
        <dbReference type="Proteomes" id="UP000251314"/>
    </source>
</evidence>
<dbReference type="Proteomes" id="UP000736787">
    <property type="component" value="Unassembled WGS sequence"/>
</dbReference>
<dbReference type="EMBL" id="MJFZ01000462">
    <property type="protein sequence ID" value="RAW28891.1"/>
    <property type="molecule type" value="Genomic_DNA"/>
</dbReference>